<accession>A0A4Z2J9A5</accession>
<reference evidence="2 3" key="1">
    <citation type="submission" date="2019-03" db="EMBL/GenBank/DDBJ databases">
        <title>First draft genome of Liparis tanakae, snailfish: a comprehensive survey of snailfish specific genes.</title>
        <authorList>
            <person name="Kim W."/>
            <person name="Song I."/>
            <person name="Jeong J.-H."/>
            <person name="Kim D."/>
            <person name="Kim S."/>
            <person name="Ryu S."/>
            <person name="Song J.Y."/>
            <person name="Lee S.K."/>
        </authorList>
    </citation>
    <scope>NUCLEOTIDE SEQUENCE [LARGE SCALE GENOMIC DNA]</scope>
    <source>
        <tissue evidence="2">Muscle</tissue>
    </source>
</reference>
<evidence type="ECO:0000256" key="1">
    <source>
        <dbReference type="SAM" id="MobiDB-lite"/>
    </source>
</evidence>
<gene>
    <name evidence="2" type="ORF">EYF80_003271</name>
</gene>
<name>A0A4Z2J9A5_9TELE</name>
<organism evidence="2 3">
    <name type="scientific">Liparis tanakae</name>
    <name type="common">Tanaka's snailfish</name>
    <dbReference type="NCBI Taxonomy" id="230148"/>
    <lineage>
        <taxon>Eukaryota</taxon>
        <taxon>Metazoa</taxon>
        <taxon>Chordata</taxon>
        <taxon>Craniata</taxon>
        <taxon>Vertebrata</taxon>
        <taxon>Euteleostomi</taxon>
        <taxon>Actinopterygii</taxon>
        <taxon>Neopterygii</taxon>
        <taxon>Teleostei</taxon>
        <taxon>Neoteleostei</taxon>
        <taxon>Acanthomorphata</taxon>
        <taxon>Eupercaria</taxon>
        <taxon>Perciformes</taxon>
        <taxon>Cottioidei</taxon>
        <taxon>Cottales</taxon>
        <taxon>Liparidae</taxon>
        <taxon>Liparis</taxon>
    </lineage>
</organism>
<protein>
    <submittedName>
        <fullName evidence="2">Uncharacterized protein</fullName>
    </submittedName>
</protein>
<dbReference type="Proteomes" id="UP000314294">
    <property type="component" value="Unassembled WGS sequence"/>
</dbReference>
<dbReference type="EMBL" id="SRLO01000015">
    <property type="protein sequence ID" value="TNN86501.1"/>
    <property type="molecule type" value="Genomic_DNA"/>
</dbReference>
<evidence type="ECO:0000313" key="3">
    <source>
        <dbReference type="Proteomes" id="UP000314294"/>
    </source>
</evidence>
<proteinExistence type="predicted"/>
<sequence length="86" mass="9439">MDVNGPTIPFPEHSRHQSPLSLRPLISTAADASFPPRSPQSLLASHQRRLPETILHIFHSVTHLDPIPLSHNALHLDGEQNSASLS</sequence>
<keyword evidence="3" id="KW-1185">Reference proteome</keyword>
<feature type="region of interest" description="Disordered" evidence="1">
    <location>
        <begin position="1"/>
        <end position="24"/>
    </location>
</feature>
<evidence type="ECO:0000313" key="2">
    <source>
        <dbReference type="EMBL" id="TNN86501.1"/>
    </source>
</evidence>
<dbReference type="AlphaFoldDB" id="A0A4Z2J9A5"/>
<comment type="caution">
    <text evidence="2">The sequence shown here is derived from an EMBL/GenBank/DDBJ whole genome shotgun (WGS) entry which is preliminary data.</text>
</comment>